<organism evidence="2 3">
    <name type="scientific">Trichinella murrelli</name>
    <dbReference type="NCBI Taxonomy" id="144512"/>
    <lineage>
        <taxon>Eukaryota</taxon>
        <taxon>Metazoa</taxon>
        <taxon>Ecdysozoa</taxon>
        <taxon>Nematoda</taxon>
        <taxon>Enoplea</taxon>
        <taxon>Dorylaimia</taxon>
        <taxon>Trichinellida</taxon>
        <taxon>Trichinellidae</taxon>
        <taxon>Trichinella</taxon>
    </lineage>
</organism>
<evidence type="ECO:0000313" key="3">
    <source>
        <dbReference type="Proteomes" id="UP000055048"/>
    </source>
</evidence>
<keyword evidence="1" id="KW-1133">Transmembrane helix</keyword>
<dbReference type="Proteomes" id="UP000055048">
    <property type="component" value="Unassembled WGS sequence"/>
</dbReference>
<keyword evidence="1" id="KW-0472">Membrane</keyword>
<name>A0A0V0TN40_9BILA</name>
<dbReference type="AlphaFoldDB" id="A0A0V0TN40"/>
<evidence type="ECO:0000313" key="2">
    <source>
        <dbReference type="EMBL" id="KRX40426.1"/>
    </source>
</evidence>
<reference evidence="2 3" key="1">
    <citation type="submission" date="2015-01" db="EMBL/GenBank/DDBJ databases">
        <title>Evolution of Trichinella species and genotypes.</title>
        <authorList>
            <person name="Korhonen P.K."/>
            <person name="Edoardo P."/>
            <person name="Giuseppe L.R."/>
            <person name="Gasser R.B."/>
        </authorList>
    </citation>
    <scope>NUCLEOTIDE SEQUENCE [LARGE SCALE GENOMIC DNA]</scope>
    <source>
        <strain evidence="2">ISS417</strain>
    </source>
</reference>
<feature type="transmembrane region" description="Helical" evidence="1">
    <location>
        <begin position="15"/>
        <end position="42"/>
    </location>
</feature>
<dbReference type="EMBL" id="JYDJ01000200">
    <property type="protein sequence ID" value="KRX40426.1"/>
    <property type="molecule type" value="Genomic_DNA"/>
</dbReference>
<accession>A0A0V0TN40</accession>
<gene>
    <name evidence="2" type="ORF">T05_1900</name>
</gene>
<sequence length="161" mass="18547">MQASISQREPQKRKVLYVLLKISSHIITCIISSCVTITLLFIQDPSVAAAMKLRNEQPSLLTVDAKCNFVFLSMIFTCIKWHKFFAHPDKHNKEHMDIEDYSRRMLLSQKCTEIVPAIRLINRLQFPGLVTACCSCCRRHWLQLPKKCSALTATIDINHPY</sequence>
<keyword evidence="1" id="KW-0812">Transmembrane</keyword>
<protein>
    <submittedName>
        <fullName evidence="2">Uncharacterized protein</fullName>
    </submittedName>
</protein>
<comment type="caution">
    <text evidence="2">The sequence shown here is derived from an EMBL/GenBank/DDBJ whole genome shotgun (WGS) entry which is preliminary data.</text>
</comment>
<evidence type="ECO:0000256" key="1">
    <source>
        <dbReference type="SAM" id="Phobius"/>
    </source>
</evidence>
<proteinExistence type="predicted"/>
<keyword evidence="3" id="KW-1185">Reference proteome</keyword>